<dbReference type="AlphaFoldDB" id="A0A840V006"/>
<feature type="region of interest" description="Disordered" evidence="1">
    <location>
        <begin position="58"/>
        <end position="121"/>
    </location>
</feature>
<reference evidence="2 3" key="1">
    <citation type="submission" date="2020-08" db="EMBL/GenBank/DDBJ databases">
        <title>Genomic Encyclopedia of Type Strains, Phase IV (KMG-IV): sequencing the most valuable type-strain genomes for metagenomic binning, comparative biology and taxonomic classification.</title>
        <authorList>
            <person name="Goeker M."/>
        </authorList>
    </citation>
    <scope>NUCLEOTIDE SEQUENCE [LARGE SCALE GENOMIC DNA]</scope>
    <source>
        <strain evidence="2 3">DSM 28570</strain>
    </source>
</reference>
<gene>
    <name evidence="2" type="ORF">HNQ81_000258</name>
</gene>
<proteinExistence type="predicted"/>
<evidence type="ECO:0000313" key="2">
    <source>
        <dbReference type="EMBL" id="MBB5346551.1"/>
    </source>
</evidence>
<feature type="compositionally biased region" description="Acidic residues" evidence="1">
    <location>
        <begin position="108"/>
        <end position="121"/>
    </location>
</feature>
<keyword evidence="3" id="KW-1185">Reference proteome</keyword>
<protein>
    <submittedName>
        <fullName evidence="2">Uncharacterized protein</fullName>
    </submittedName>
</protein>
<name>A0A840V006_9BACT</name>
<evidence type="ECO:0000256" key="1">
    <source>
        <dbReference type="SAM" id="MobiDB-lite"/>
    </source>
</evidence>
<comment type="caution">
    <text evidence="2">The sequence shown here is derived from an EMBL/GenBank/DDBJ whole genome shotgun (WGS) entry which is preliminary data.</text>
</comment>
<organism evidence="2 3">
    <name type="scientific">Desulfoprunum benzoelyticum</name>
    <dbReference type="NCBI Taxonomy" id="1506996"/>
    <lineage>
        <taxon>Bacteria</taxon>
        <taxon>Pseudomonadati</taxon>
        <taxon>Thermodesulfobacteriota</taxon>
        <taxon>Desulfobulbia</taxon>
        <taxon>Desulfobulbales</taxon>
        <taxon>Desulfobulbaceae</taxon>
        <taxon>Desulfoprunum</taxon>
    </lineage>
</organism>
<sequence>MDYSENDPAPRPRRRKRSPWKFFLLLLLILALLVGAFAFVTRNDPRFSLNRLIDRSDRHTASPTVQPPSADTAKTVVMPGQTPPAQDEPATAEPGTAPGEDNKPAVAEADDGAGEDSGLTEEELCSRESAKLEAFYTHLDQQPYIKSFKLTQPSREHFSGLFRKLAAQPPIVSRETDDLYTILKNTAHFFRVIGKDNILLIKGILDQEKESYEDIVASLYRLTGHPDCLQSRLGLQIPESVYYDYSGFFLNTMGGRLYLFRRDSKSRMIVNYYAILVVDRANQNGTNSHGIDIRPAISSLISDIESGGAQLKLRETYLDQLYALKEKYPEPVQ</sequence>
<dbReference type="RefSeq" id="WP_183347494.1">
    <property type="nucleotide sequence ID" value="NZ_JACHEO010000001.1"/>
</dbReference>
<evidence type="ECO:0000313" key="3">
    <source>
        <dbReference type="Proteomes" id="UP000539642"/>
    </source>
</evidence>
<accession>A0A840V006</accession>
<dbReference type="Proteomes" id="UP000539642">
    <property type="component" value="Unassembled WGS sequence"/>
</dbReference>
<dbReference type="EMBL" id="JACHEO010000001">
    <property type="protein sequence ID" value="MBB5346551.1"/>
    <property type="molecule type" value="Genomic_DNA"/>
</dbReference>